<comment type="caution">
    <text evidence="1">The sequence shown here is derived from an EMBL/GenBank/DDBJ whole genome shotgun (WGS) entry which is preliminary data.</text>
</comment>
<dbReference type="Proteomes" id="UP001203342">
    <property type="component" value="Unassembled WGS sequence"/>
</dbReference>
<name>A0ABT0THV2_9FLAO</name>
<dbReference type="Pfam" id="PF13644">
    <property type="entry name" value="DKNYY"/>
    <property type="match status" value="2"/>
</dbReference>
<proteinExistence type="predicted"/>
<evidence type="ECO:0000313" key="2">
    <source>
        <dbReference type="Proteomes" id="UP001203342"/>
    </source>
</evidence>
<accession>A0ABT0THV2</accession>
<keyword evidence="2" id="KW-1185">Reference proteome</keyword>
<sequence length="565" mass="65587">MKILIYIITFLFATSCHSQEKNTLQATQDDALTIGTTGGMNGGCKFLEQPVYYVNENYIIYQDCNTRKILYADISSFEIVKYYGQYGIALDKNGVYVQGNFVATDTTGFTFLGINEKDLLWKTNTSVYKNTTVLPKLNASEFTRLSDQQKKSYSGIYFKDNSNIYYFDKKIEGADLATADLIYNDNRMFYDKNYMYKDGEIVFLEAEPLLYVNNSLKKTATKVLYHNKVISNIDTKTLVGLSRHYAKDKNNVYSSSFGDDIKILPINKADFNKLKVWDHTNSAYITDGKTLFRYNEILSKNEFDVATFGTFGFTDFVYDKNGVYTRRYDKELDKVVYDKFPFKYTDDVSRKNLQITEGSSLYVYYNNQAYEESTKTLYENLTPEQIEISKIRPHTPNNMVRLGQLNSKTILRTLYDYKLSKDNDAVYHDGKKTSADPVTFRKLDNNYYIDKDNVYQYNREKGLLVINYIDVETVKYFNGFIMDKNYLYSNGTRIIKSYKLEILASFPGYRLGCGLDETPGSDFYLFRNAEGFWWVKVSNEITTRFLGKTLNKKLSPLFENLEIPQ</sequence>
<dbReference type="InterPro" id="IPR027375">
    <property type="entry name" value="DKNYY"/>
</dbReference>
<reference evidence="1 2" key="1">
    <citation type="submission" date="2022-05" db="EMBL/GenBank/DDBJ databases">
        <title>Flavobacterium sp., isolated from activated sludge.</title>
        <authorList>
            <person name="Ran Q."/>
        </authorList>
    </citation>
    <scope>NUCLEOTIDE SEQUENCE [LARGE SCALE GENOMIC DNA]</scope>
    <source>
        <strain evidence="1 2">HXWNR69</strain>
    </source>
</reference>
<dbReference type="RefSeq" id="WP_250582071.1">
    <property type="nucleotide sequence ID" value="NZ_JAMLJN010000006.1"/>
</dbReference>
<dbReference type="EMBL" id="JAMLJN010000006">
    <property type="protein sequence ID" value="MCL9770559.1"/>
    <property type="molecule type" value="Genomic_DNA"/>
</dbReference>
<dbReference type="PROSITE" id="PS51257">
    <property type="entry name" value="PROKAR_LIPOPROTEIN"/>
    <property type="match status" value="1"/>
</dbReference>
<evidence type="ECO:0000313" key="1">
    <source>
        <dbReference type="EMBL" id="MCL9770559.1"/>
    </source>
</evidence>
<protein>
    <submittedName>
        <fullName evidence="1">DKNYY domain-containing protein</fullName>
    </submittedName>
</protein>
<organism evidence="1 2">
    <name type="scientific">Flavobacterium fragile</name>
    <dbReference type="NCBI Taxonomy" id="2949085"/>
    <lineage>
        <taxon>Bacteria</taxon>
        <taxon>Pseudomonadati</taxon>
        <taxon>Bacteroidota</taxon>
        <taxon>Flavobacteriia</taxon>
        <taxon>Flavobacteriales</taxon>
        <taxon>Flavobacteriaceae</taxon>
        <taxon>Flavobacterium</taxon>
    </lineage>
</organism>
<gene>
    <name evidence="1" type="ORF">NAT47_09020</name>
</gene>